<accession>A0AAW0UQI5</accession>
<reference evidence="2 3" key="1">
    <citation type="submission" date="2023-03" db="EMBL/GenBank/DDBJ databases">
        <title>High-quality genome of Scylla paramamosain provides insights in environmental adaptation.</title>
        <authorList>
            <person name="Zhang L."/>
        </authorList>
    </citation>
    <scope>NUCLEOTIDE SEQUENCE [LARGE SCALE GENOMIC DNA]</scope>
    <source>
        <strain evidence="2">LZ_2023a</strain>
        <tissue evidence="2">Muscle</tissue>
    </source>
</reference>
<dbReference type="PANTHER" id="PTHR19303:SF26">
    <property type="entry name" value="TIGGER TRANSPOSABLE ELEMENT-DERIVED PROTEIN 1"/>
    <property type="match status" value="1"/>
</dbReference>
<proteinExistence type="predicted"/>
<dbReference type="GO" id="GO:0005634">
    <property type="term" value="C:nucleus"/>
    <property type="evidence" value="ECO:0007669"/>
    <property type="project" value="TreeGrafter"/>
</dbReference>
<sequence length="218" mass="24694">MLCDYATTNRLTNCFLLVVDNTPSHPQNIEDWADNIQVMSLPNKTALIQSMDQDVTTTFKAYYQRCTMKQLITASNGEGRPTIKQFWAKYNIKKAIDNINKSWMLVNEQTVNGTGHQILRKVFNDIECSLELFKESYPNPARSGSAIYTIDKALKVYQENYDSKRRQARQLTIISSYFKPSTSPVSTVTDPDTPAAIQASPATPAHLCHFKPIHPCHC</sequence>
<organism evidence="2 3">
    <name type="scientific">Scylla paramamosain</name>
    <name type="common">Mud crab</name>
    <dbReference type="NCBI Taxonomy" id="85552"/>
    <lineage>
        <taxon>Eukaryota</taxon>
        <taxon>Metazoa</taxon>
        <taxon>Ecdysozoa</taxon>
        <taxon>Arthropoda</taxon>
        <taxon>Crustacea</taxon>
        <taxon>Multicrustacea</taxon>
        <taxon>Malacostraca</taxon>
        <taxon>Eumalacostraca</taxon>
        <taxon>Eucarida</taxon>
        <taxon>Decapoda</taxon>
        <taxon>Pleocyemata</taxon>
        <taxon>Brachyura</taxon>
        <taxon>Eubrachyura</taxon>
        <taxon>Portunoidea</taxon>
        <taxon>Portunidae</taxon>
        <taxon>Portuninae</taxon>
        <taxon>Scylla</taxon>
    </lineage>
</organism>
<dbReference type="Pfam" id="PF03184">
    <property type="entry name" value="DDE_1"/>
    <property type="match status" value="1"/>
</dbReference>
<comment type="caution">
    <text evidence="2">The sequence shown here is derived from an EMBL/GenBank/DDBJ whole genome shotgun (WGS) entry which is preliminary data.</text>
</comment>
<dbReference type="InterPro" id="IPR050863">
    <property type="entry name" value="CenT-Element_Derived"/>
</dbReference>
<evidence type="ECO:0000313" key="2">
    <source>
        <dbReference type="EMBL" id="KAK8401040.1"/>
    </source>
</evidence>
<gene>
    <name evidence="2" type="ORF">O3P69_002667</name>
</gene>
<dbReference type="GO" id="GO:0003677">
    <property type="term" value="F:DNA binding"/>
    <property type="evidence" value="ECO:0007669"/>
    <property type="project" value="TreeGrafter"/>
</dbReference>
<dbReference type="Proteomes" id="UP001487740">
    <property type="component" value="Unassembled WGS sequence"/>
</dbReference>
<evidence type="ECO:0000313" key="3">
    <source>
        <dbReference type="Proteomes" id="UP001487740"/>
    </source>
</evidence>
<dbReference type="InterPro" id="IPR004875">
    <property type="entry name" value="DDE_SF_endonuclease_dom"/>
</dbReference>
<dbReference type="AlphaFoldDB" id="A0AAW0UQI5"/>
<dbReference type="PANTHER" id="PTHR19303">
    <property type="entry name" value="TRANSPOSON"/>
    <property type="match status" value="1"/>
</dbReference>
<keyword evidence="3" id="KW-1185">Reference proteome</keyword>
<dbReference type="EMBL" id="JARAKH010000009">
    <property type="protein sequence ID" value="KAK8401040.1"/>
    <property type="molecule type" value="Genomic_DNA"/>
</dbReference>
<evidence type="ECO:0000259" key="1">
    <source>
        <dbReference type="Pfam" id="PF03184"/>
    </source>
</evidence>
<feature type="domain" description="DDE-1" evidence="1">
    <location>
        <begin position="14"/>
        <end position="112"/>
    </location>
</feature>
<name>A0AAW0UQI5_SCYPA</name>
<protein>
    <recommendedName>
        <fullName evidence="1">DDE-1 domain-containing protein</fullName>
    </recommendedName>
</protein>